<dbReference type="KEGG" id="pchi:PC41400_12780"/>
<sequence length="138" mass="15843">MKGGIIIKYLTAALITSVLFTFSMSAYFLNKMLIDFPTLLFLFGFYGIPLILLIGTPVSFVLEKISQRFFQKEYKRKLALLIMFLITGTVISLVYNIYLGFLEEFVLKLGWVASMIFYFALLFTKLIFRISTKSSPSL</sequence>
<feature type="transmembrane region" description="Helical" evidence="1">
    <location>
        <begin position="40"/>
        <end position="62"/>
    </location>
</feature>
<organism evidence="2 3">
    <name type="scientific">Paenibacillus chitinolyticus</name>
    <dbReference type="NCBI Taxonomy" id="79263"/>
    <lineage>
        <taxon>Bacteria</taxon>
        <taxon>Bacillati</taxon>
        <taxon>Bacillota</taxon>
        <taxon>Bacilli</taxon>
        <taxon>Bacillales</taxon>
        <taxon>Paenibacillaceae</taxon>
        <taxon>Paenibacillus</taxon>
    </lineage>
</organism>
<keyword evidence="1" id="KW-1133">Transmembrane helix</keyword>
<dbReference type="EMBL" id="CP026520">
    <property type="protein sequence ID" value="QAV18501.1"/>
    <property type="molecule type" value="Genomic_DNA"/>
</dbReference>
<feature type="transmembrane region" description="Helical" evidence="1">
    <location>
        <begin position="7"/>
        <end position="28"/>
    </location>
</feature>
<keyword evidence="1" id="KW-0812">Transmembrane</keyword>
<gene>
    <name evidence="2" type="ORF">PC41400_12780</name>
</gene>
<name>A0A410WW33_9BACL</name>
<keyword evidence="1" id="KW-0472">Membrane</keyword>
<dbReference type="Proteomes" id="UP000288943">
    <property type="component" value="Chromosome"/>
</dbReference>
<feature type="transmembrane region" description="Helical" evidence="1">
    <location>
        <begin position="78"/>
        <end position="99"/>
    </location>
</feature>
<proteinExistence type="predicted"/>
<dbReference type="AlphaFoldDB" id="A0A410WW33"/>
<evidence type="ECO:0000313" key="3">
    <source>
        <dbReference type="Proteomes" id="UP000288943"/>
    </source>
</evidence>
<feature type="transmembrane region" description="Helical" evidence="1">
    <location>
        <begin position="105"/>
        <end position="128"/>
    </location>
</feature>
<reference evidence="2 3" key="1">
    <citation type="submission" date="2018-01" db="EMBL/GenBank/DDBJ databases">
        <title>The whole genome sequencing and assembly of Paenibacillus chitinolyticus KCCM 41400 strain.</title>
        <authorList>
            <person name="Kim J.-Y."/>
            <person name="Park M.-K."/>
            <person name="Lee Y.-J."/>
            <person name="Yi H."/>
            <person name="Bahn Y.-S."/>
            <person name="Kim J.F."/>
            <person name="Lee D.-W."/>
        </authorList>
    </citation>
    <scope>NUCLEOTIDE SEQUENCE [LARGE SCALE GENOMIC DNA]</scope>
    <source>
        <strain evidence="2 3">KCCM 41400</strain>
    </source>
</reference>
<accession>A0A410WW33</accession>
<protein>
    <submittedName>
        <fullName evidence="2">Uncharacterized protein</fullName>
    </submittedName>
</protein>
<evidence type="ECO:0000313" key="2">
    <source>
        <dbReference type="EMBL" id="QAV18501.1"/>
    </source>
</evidence>
<evidence type="ECO:0000256" key="1">
    <source>
        <dbReference type="SAM" id="Phobius"/>
    </source>
</evidence>